<dbReference type="PROSITE" id="PS00041">
    <property type="entry name" value="HTH_ARAC_FAMILY_1"/>
    <property type="match status" value="1"/>
</dbReference>
<dbReference type="InterPro" id="IPR009057">
    <property type="entry name" value="Homeodomain-like_sf"/>
</dbReference>
<comment type="caution">
    <text evidence="6">The sequence shown here is derived from an EMBL/GenBank/DDBJ whole genome shotgun (WGS) entry which is preliminary data.</text>
</comment>
<feature type="domain" description="HTH araC/xylS-type" evidence="5">
    <location>
        <begin position="181"/>
        <end position="279"/>
    </location>
</feature>
<dbReference type="EMBL" id="WIEZ01000001">
    <property type="protein sequence ID" value="NKM43671.1"/>
    <property type="molecule type" value="Genomic_DNA"/>
</dbReference>
<dbReference type="PRINTS" id="PR00032">
    <property type="entry name" value="HTHARAC"/>
</dbReference>
<keyword evidence="1" id="KW-0805">Transcription regulation</keyword>
<dbReference type="Proteomes" id="UP000662259">
    <property type="component" value="Unassembled WGS sequence"/>
</dbReference>
<keyword evidence="3" id="KW-0010">Activator</keyword>
<dbReference type="AlphaFoldDB" id="A0A8I2GKT4"/>
<accession>A0A8I2GKT4</accession>
<proteinExistence type="predicted"/>
<dbReference type="SUPFAM" id="SSF51182">
    <property type="entry name" value="RmlC-like cupins"/>
    <property type="match status" value="1"/>
</dbReference>
<dbReference type="Pfam" id="PF02311">
    <property type="entry name" value="AraC_binding"/>
    <property type="match status" value="1"/>
</dbReference>
<name>A0A8I2GKT4_RHILV</name>
<evidence type="ECO:0000256" key="4">
    <source>
        <dbReference type="ARBA" id="ARBA00023163"/>
    </source>
</evidence>
<dbReference type="SMART" id="SM00342">
    <property type="entry name" value="HTH_ARAC"/>
    <property type="match status" value="1"/>
</dbReference>
<dbReference type="InterPro" id="IPR020449">
    <property type="entry name" value="Tscrpt_reg_AraC-type_HTH"/>
</dbReference>
<protein>
    <submittedName>
        <fullName evidence="6">Helix-turn-helix domain-containing protein</fullName>
    </submittedName>
</protein>
<dbReference type="PANTHER" id="PTHR46796:SF6">
    <property type="entry name" value="ARAC SUBFAMILY"/>
    <property type="match status" value="1"/>
</dbReference>
<sequence>MKHPQSRGEWIGSRGEFLIERHIADAMAAPHWHDHVEINLLMAGQMTYLFNGRQEQVEAGRLVLFWAAIPHQTIAVSENAPLVCLYLPLVDFLGLPVDRKARQSIMQGRFLAQGNQEAMDALILPRWEKEWQCGSAARRKLVVEEARLRIRRLILDNAESDNSPTHVSPTSLAGQAVRHVELLIDLINSRYADPVSVADLAKRAGMHPSTANSAFRKVLGISVNEYLTRHRIARAMQLLTDTDDPVLQIGFDCGFGSSSRFYEIFKERTGTTPRHFREAVNPRTLSALMSYHPTRS</sequence>
<keyword evidence="4" id="KW-0804">Transcription</keyword>
<organism evidence="6 7">
    <name type="scientific">Rhizobium leguminosarum bv. viciae</name>
    <dbReference type="NCBI Taxonomy" id="387"/>
    <lineage>
        <taxon>Bacteria</taxon>
        <taxon>Pseudomonadati</taxon>
        <taxon>Pseudomonadota</taxon>
        <taxon>Alphaproteobacteria</taxon>
        <taxon>Hyphomicrobiales</taxon>
        <taxon>Rhizobiaceae</taxon>
        <taxon>Rhizobium/Agrobacterium group</taxon>
        <taxon>Rhizobium</taxon>
    </lineage>
</organism>
<reference evidence="6" key="1">
    <citation type="submission" date="2019-10" db="EMBL/GenBank/DDBJ databases">
        <title>Rhizobium leguminosarum symbiovar viciae collection.</title>
        <authorList>
            <person name="Boivin S."/>
            <person name="Lepetit M."/>
        </authorList>
    </citation>
    <scope>NUCLEOTIDE SEQUENCE</scope>
    <source>
        <strain evidence="6">L143</strain>
    </source>
</reference>
<dbReference type="RefSeq" id="WP_168274646.1">
    <property type="nucleotide sequence ID" value="NZ_JACBGP010000005.1"/>
</dbReference>
<dbReference type="Pfam" id="PF12833">
    <property type="entry name" value="HTH_18"/>
    <property type="match status" value="1"/>
</dbReference>
<dbReference type="GO" id="GO:0043565">
    <property type="term" value="F:sequence-specific DNA binding"/>
    <property type="evidence" value="ECO:0007669"/>
    <property type="project" value="InterPro"/>
</dbReference>
<dbReference type="InterPro" id="IPR018060">
    <property type="entry name" value="HTH_AraC"/>
</dbReference>
<evidence type="ECO:0000256" key="2">
    <source>
        <dbReference type="ARBA" id="ARBA00023125"/>
    </source>
</evidence>
<keyword evidence="2" id="KW-0238">DNA-binding</keyword>
<gene>
    <name evidence="6" type="ORF">GFL91_01425</name>
</gene>
<dbReference type="GO" id="GO:0003700">
    <property type="term" value="F:DNA-binding transcription factor activity"/>
    <property type="evidence" value="ECO:0007669"/>
    <property type="project" value="InterPro"/>
</dbReference>
<evidence type="ECO:0000259" key="5">
    <source>
        <dbReference type="PROSITE" id="PS01124"/>
    </source>
</evidence>
<evidence type="ECO:0000256" key="3">
    <source>
        <dbReference type="ARBA" id="ARBA00023159"/>
    </source>
</evidence>
<dbReference type="SUPFAM" id="SSF46689">
    <property type="entry name" value="Homeodomain-like"/>
    <property type="match status" value="2"/>
</dbReference>
<evidence type="ECO:0000313" key="6">
    <source>
        <dbReference type="EMBL" id="NKM43671.1"/>
    </source>
</evidence>
<dbReference type="InterPro" id="IPR011051">
    <property type="entry name" value="RmlC_Cupin_sf"/>
</dbReference>
<dbReference type="InterPro" id="IPR050204">
    <property type="entry name" value="AraC_XylS_family_regulators"/>
</dbReference>
<dbReference type="InterPro" id="IPR014710">
    <property type="entry name" value="RmlC-like_jellyroll"/>
</dbReference>
<dbReference type="PROSITE" id="PS01124">
    <property type="entry name" value="HTH_ARAC_FAMILY_2"/>
    <property type="match status" value="1"/>
</dbReference>
<evidence type="ECO:0000313" key="7">
    <source>
        <dbReference type="Proteomes" id="UP000662259"/>
    </source>
</evidence>
<dbReference type="InterPro" id="IPR003313">
    <property type="entry name" value="AraC-bd"/>
</dbReference>
<dbReference type="Gene3D" id="1.10.10.60">
    <property type="entry name" value="Homeodomain-like"/>
    <property type="match status" value="2"/>
</dbReference>
<dbReference type="InterPro" id="IPR018062">
    <property type="entry name" value="HTH_AraC-typ_CS"/>
</dbReference>
<dbReference type="PANTHER" id="PTHR46796">
    <property type="entry name" value="HTH-TYPE TRANSCRIPTIONAL ACTIVATOR RHAS-RELATED"/>
    <property type="match status" value="1"/>
</dbReference>
<dbReference type="Gene3D" id="2.60.120.10">
    <property type="entry name" value="Jelly Rolls"/>
    <property type="match status" value="1"/>
</dbReference>
<evidence type="ECO:0000256" key="1">
    <source>
        <dbReference type="ARBA" id="ARBA00023015"/>
    </source>
</evidence>